<gene>
    <name evidence="2" type="ORF">DEAC_c26210</name>
</gene>
<comment type="caution">
    <text evidence="2">The sequence shown here is derived from an EMBL/GenBank/DDBJ whole genome shotgun (WGS) entry which is preliminary data.</text>
</comment>
<dbReference type="RefSeq" id="WP_047810449.1">
    <property type="nucleotide sequence ID" value="NZ_LDZY01000008.1"/>
</dbReference>
<keyword evidence="1" id="KW-1133">Transmembrane helix</keyword>
<dbReference type="PATRIC" id="fig|476652.3.peg.2742"/>
<proteinExistence type="predicted"/>
<organism evidence="2 3">
    <name type="scientific">Desulfosporosinus acididurans</name>
    <dbReference type="NCBI Taxonomy" id="476652"/>
    <lineage>
        <taxon>Bacteria</taxon>
        <taxon>Bacillati</taxon>
        <taxon>Bacillota</taxon>
        <taxon>Clostridia</taxon>
        <taxon>Eubacteriales</taxon>
        <taxon>Desulfitobacteriaceae</taxon>
        <taxon>Desulfosporosinus</taxon>
    </lineage>
</organism>
<accession>A0A0J1FPS2</accession>
<feature type="transmembrane region" description="Helical" evidence="1">
    <location>
        <begin position="127"/>
        <end position="147"/>
    </location>
</feature>
<keyword evidence="1" id="KW-0472">Membrane</keyword>
<sequence>MDGFTYGRTKFSPTIIYALVCGFLTAISLWMSYHGIADWSFRMQKGFWNLMGFFSLLFTIGSVILWFLKKKIIREKQRVPGSLAWVNGSTIKGLREAHVTLGWLAVTFGLGHSAFYLVNLPSRMNNVFSGIVALAGMILVLLTGIMYKHKMISMKTCRMSHRVISCIFGLLILAHI</sequence>
<dbReference type="Proteomes" id="UP000036356">
    <property type="component" value="Unassembled WGS sequence"/>
</dbReference>
<keyword evidence="3" id="KW-1185">Reference proteome</keyword>
<name>A0A0J1FPS2_9FIRM</name>
<reference evidence="2 3" key="1">
    <citation type="submission" date="2015-06" db="EMBL/GenBank/DDBJ databases">
        <title>Draft genome of the moderately acidophilic sulfate reducer Candidatus Desulfosporosinus acididurans strain M1.</title>
        <authorList>
            <person name="Poehlein A."/>
            <person name="Petzsch P."/>
            <person name="Johnson B.D."/>
            <person name="Schloemann M."/>
            <person name="Daniel R."/>
            <person name="Muehling M."/>
        </authorList>
    </citation>
    <scope>NUCLEOTIDE SEQUENCE [LARGE SCALE GENOMIC DNA]</scope>
    <source>
        <strain evidence="2 3">M1</strain>
    </source>
</reference>
<evidence type="ECO:0000313" key="3">
    <source>
        <dbReference type="Proteomes" id="UP000036356"/>
    </source>
</evidence>
<dbReference type="EMBL" id="LDZY01000008">
    <property type="protein sequence ID" value="KLU65484.1"/>
    <property type="molecule type" value="Genomic_DNA"/>
</dbReference>
<protein>
    <submittedName>
        <fullName evidence="2">Uncharacterized protein</fullName>
    </submittedName>
</protein>
<keyword evidence="1" id="KW-0812">Transmembrane</keyword>
<dbReference type="AlphaFoldDB" id="A0A0J1FPS2"/>
<feature type="transmembrane region" description="Helical" evidence="1">
    <location>
        <begin position="15"/>
        <end position="36"/>
    </location>
</feature>
<feature type="transmembrane region" description="Helical" evidence="1">
    <location>
        <begin position="48"/>
        <end position="68"/>
    </location>
</feature>
<evidence type="ECO:0000256" key="1">
    <source>
        <dbReference type="SAM" id="Phobius"/>
    </source>
</evidence>
<feature type="transmembrane region" description="Helical" evidence="1">
    <location>
        <begin position="101"/>
        <end position="121"/>
    </location>
</feature>
<evidence type="ECO:0000313" key="2">
    <source>
        <dbReference type="EMBL" id="KLU65484.1"/>
    </source>
</evidence>